<evidence type="ECO:0000313" key="3">
    <source>
        <dbReference type="RefSeq" id="XP_033570299.1"/>
    </source>
</evidence>
<dbReference type="GeneID" id="54464850"/>
<dbReference type="PANTHER" id="PTHR38790:SF4">
    <property type="entry name" value="2EXR DOMAIN-CONTAINING PROTEIN"/>
    <property type="match status" value="1"/>
</dbReference>
<dbReference type="PANTHER" id="PTHR38790">
    <property type="entry name" value="2EXR DOMAIN-CONTAINING PROTEIN-RELATED"/>
    <property type="match status" value="1"/>
</dbReference>
<dbReference type="RefSeq" id="XP_033570299.1">
    <property type="nucleotide sequence ID" value="XM_033723957.1"/>
</dbReference>
<dbReference type="Proteomes" id="UP000504636">
    <property type="component" value="Unplaced"/>
</dbReference>
<name>A0A6A6Y526_9PEZI</name>
<reference evidence="1 3" key="1">
    <citation type="journal article" date="2020" name="Stud. Mycol.">
        <title>101 Dothideomycetes genomes: a test case for predicting lifestyles and emergence of pathogens.</title>
        <authorList>
            <person name="Haridas S."/>
            <person name="Albert R."/>
            <person name="Binder M."/>
            <person name="Bloem J."/>
            <person name="Labutti K."/>
            <person name="Salamov A."/>
            <person name="Andreopoulos B."/>
            <person name="Baker S."/>
            <person name="Barry K."/>
            <person name="Bills G."/>
            <person name="Bluhm B."/>
            <person name="Cannon C."/>
            <person name="Castanera R."/>
            <person name="Culley D."/>
            <person name="Daum C."/>
            <person name="Ezra D."/>
            <person name="Gonzalez J."/>
            <person name="Henrissat B."/>
            <person name="Kuo A."/>
            <person name="Liang C."/>
            <person name="Lipzen A."/>
            <person name="Lutzoni F."/>
            <person name="Magnuson J."/>
            <person name="Mondo S."/>
            <person name="Nolan M."/>
            <person name="Ohm R."/>
            <person name="Pangilinan J."/>
            <person name="Park H.-J."/>
            <person name="Ramirez L."/>
            <person name="Alfaro M."/>
            <person name="Sun H."/>
            <person name="Tritt A."/>
            <person name="Yoshinaga Y."/>
            <person name="Zwiers L.-H."/>
            <person name="Turgeon B."/>
            <person name="Goodwin S."/>
            <person name="Spatafora J."/>
            <person name="Crous P."/>
            <person name="Grigoriev I."/>
        </authorList>
    </citation>
    <scope>NUCLEOTIDE SEQUENCE</scope>
    <source>
        <strain evidence="1 3">CBS 304.34</strain>
    </source>
</reference>
<evidence type="ECO:0000313" key="2">
    <source>
        <dbReference type="Proteomes" id="UP000504636"/>
    </source>
</evidence>
<gene>
    <name evidence="1 3" type="ORF">BDZ99DRAFT_503358</name>
</gene>
<accession>A0A6A6Y526</accession>
<reference evidence="3" key="3">
    <citation type="submission" date="2025-04" db="UniProtKB">
        <authorList>
            <consortium name="RefSeq"/>
        </authorList>
    </citation>
    <scope>IDENTIFICATION</scope>
    <source>
        <strain evidence="3">CBS 304.34</strain>
    </source>
</reference>
<reference evidence="3" key="2">
    <citation type="submission" date="2020-04" db="EMBL/GenBank/DDBJ databases">
        <authorList>
            <consortium name="NCBI Genome Project"/>
        </authorList>
    </citation>
    <scope>NUCLEOTIDE SEQUENCE</scope>
    <source>
        <strain evidence="3">CBS 304.34</strain>
    </source>
</reference>
<protein>
    <submittedName>
        <fullName evidence="1 3">Uncharacterized protein</fullName>
    </submittedName>
</protein>
<evidence type="ECO:0000313" key="1">
    <source>
        <dbReference type="EMBL" id="KAF2803335.1"/>
    </source>
</evidence>
<organism evidence="1">
    <name type="scientific">Mytilinidion resinicola</name>
    <dbReference type="NCBI Taxonomy" id="574789"/>
    <lineage>
        <taxon>Eukaryota</taxon>
        <taxon>Fungi</taxon>
        <taxon>Dikarya</taxon>
        <taxon>Ascomycota</taxon>
        <taxon>Pezizomycotina</taxon>
        <taxon>Dothideomycetes</taxon>
        <taxon>Pleosporomycetidae</taxon>
        <taxon>Mytilinidiales</taxon>
        <taxon>Mytilinidiaceae</taxon>
        <taxon>Mytilinidion</taxon>
    </lineage>
</organism>
<proteinExistence type="predicted"/>
<dbReference type="AlphaFoldDB" id="A0A6A6Y526"/>
<dbReference type="OrthoDB" id="10399465at2759"/>
<keyword evidence="2" id="KW-1185">Reference proteome</keyword>
<dbReference type="EMBL" id="MU003718">
    <property type="protein sequence ID" value="KAF2803335.1"/>
    <property type="molecule type" value="Genomic_DNA"/>
</dbReference>
<sequence length="322" mass="37483">MASKSTADDIDPERASPLLQLPAEIRLAIWGHLFQDPVHVKSKQQDKSINAYYFEREPYLVKTEIPRIAEELAARSTITPGLLSTCQKIASETLPTMENLPFVMALADFWQVITRLTRDEKRRIKHVWITIGPHDSSELHEALCYGLRYFFKLESITFLLPPPIVALKVAHPNTTHRYLVKKAQCYPRDAVYDNLQILGDRIIELTREEFHRLLQDPVIKAAFAKYPDFKLELDGQEDWRAHVYNLLEKHPEAKPLFGSDCEMFIFSRYLYKRGDVLDIAKELENLSHWLPNTCTWKVVDWNDVGKMWDWTQYGIARGQSLQ</sequence>